<accession>A0A9D3YT40</accession>
<sequence>MERFRADATVFRRVTSKSMSRGCSTKPGNGPDAFQVGTGIGWGERTSEHVFSNTTKQMINMNMQRPDE</sequence>
<protein>
    <submittedName>
        <fullName evidence="1">Uncharacterized protein</fullName>
    </submittedName>
</protein>
<keyword evidence="2" id="KW-1185">Reference proteome</keyword>
<comment type="caution">
    <text evidence="1">The sequence shown here is derived from an EMBL/GenBank/DDBJ whole genome shotgun (WGS) entry which is preliminary data.</text>
</comment>
<proteinExistence type="predicted"/>
<dbReference type="EMBL" id="JAIWYP010000015">
    <property type="protein sequence ID" value="KAH3704665.1"/>
    <property type="molecule type" value="Genomic_DNA"/>
</dbReference>
<evidence type="ECO:0000313" key="2">
    <source>
        <dbReference type="Proteomes" id="UP000828390"/>
    </source>
</evidence>
<reference evidence="1" key="2">
    <citation type="submission" date="2020-11" db="EMBL/GenBank/DDBJ databases">
        <authorList>
            <person name="McCartney M.A."/>
            <person name="Auch B."/>
            <person name="Kono T."/>
            <person name="Mallez S."/>
            <person name="Becker A."/>
            <person name="Gohl D.M."/>
            <person name="Silverstein K.A.T."/>
            <person name="Koren S."/>
            <person name="Bechman K.B."/>
            <person name="Herman A."/>
            <person name="Abrahante J.E."/>
            <person name="Garbe J."/>
        </authorList>
    </citation>
    <scope>NUCLEOTIDE SEQUENCE</scope>
    <source>
        <strain evidence="1">Duluth1</strain>
        <tissue evidence="1">Whole animal</tissue>
    </source>
</reference>
<name>A0A9D3YT40_DREPO</name>
<organism evidence="1 2">
    <name type="scientific">Dreissena polymorpha</name>
    <name type="common">Zebra mussel</name>
    <name type="synonym">Mytilus polymorpha</name>
    <dbReference type="NCBI Taxonomy" id="45954"/>
    <lineage>
        <taxon>Eukaryota</taxon>
        <taxon>Metazoa</taxon>
        <taxon>Spiralia</taxon>
        <taxon>Lophotrochozoa</taxon>
        <taxon>Mollusca</taxon>
        <taxon>Bivalvia</taxon>
        <taxon>Autobranchia</taxon>
        <taxon>Heteroconchia</taxon>
        <taxon>Euheterodonta</taxon>
        <taxon>Imparidentia</taxon>
        <taxon>Neoheterodontei</taxon>
        <taxon>Myida</taxon>
        <taxon>Dreissenoidea</taxon>
        <taxon>Dreissenidae</taxon>
        <taxon>Dreissena</taxon>
    </lineage>
</organism>
<reference evidence="1" key="1">
    <citation type="journal article" date="2019" name="bioRxiv">
        <title>The Genome of the Zebra Mussel, Dreissena polymorpha: A Resource for Invasive Species Research.</title>
        <authorList>
            <person name="McCartney M.A."/>
            <person name="Auch B."/>
            <person name="Kono T."/>
            <person name="Mallez S."/>
            <person name="Zhang Y."/>
            <person name="Obille A."/>
            <person name="Becker A."/>
            <person name="Abrahante J.E."/>
            <person name="Garbe J."/>
            <person name="Badalamenti J.P."/>
            <person name="Herman A."/>
            <person name="Mangelson H."/>
            <person name="Liachko I."/>
            <person name="Sullivan S."/>
            <person name="Sone E.D."/>
            <person name="Koren S."/>
            <person name="Silverstein K.A.T."/>
            <person name="Beckman K.B."/>
            <person name="Gohl D.M."/>
        </authorList>
    </citation>
    <scope>NUCLEOTIDE SEQUENCE</scope>
    <source>
        <strain evidence="1">Duluth1</strain>
        <tissue evidence="1">Whole animal</tissue>
    </source>
</reference>
<dbReference type="Proteomes" id="UP000828390">
    <property type="component" value="Unassembled WGS sequence"/>
</dbReference>
<evidence type="ECO:0000313" key="1">
    <source>
        <dbReference type="EMBL" id="KAH3704665.1"/>
    </source>
</evidence>
<dbReference type="AlphaFoldDB" id="A0A9D3YT40"/>
<gene>
    <name evidence="1" type="ORF">DPMN_079724</name>
</gene>